<organism evidence="6 7">
    <name type="scientific">Ziziphus jujuba</name>
    <name type="common">Chinese jujube</name>
    <name type="synonym">Ziziphus sativa</name>
    <dbReference type="NCBI Taxonomy" id="326968"/>
    <lineage>
        <taxon>Eukaryota</taxon>
        <taxon>Viridiplantae</taxon>
        <taxon>Streptophyta</taxon>
        <taxon>Embryophyta</taxon>
        <taxon>Tracheophyta</taxon>
        <taxon>Spermatophyta</taxon>
        <taxon>Magnoliopsida</taxon>
        <taxon>eudicotyledons</taxon>
        <taxon>Gunneridae</taxon>
        <taxon>Pentapetalae</taxon>
        <taxon>rosids</taxon>
        <taxon>fabids</taxon>
        <taxon>Rosales</taxon>
        <taxon>Rhamnaceae</taxon>
        <taxon>Paliureae</taxon>
        <taxon>Ziziphus</taxon>
    </lineage>
</organism>
<keyword evidence="2" id="KW-0677">Repeat</keyword>
<dbReference type="Pfam" id="PF20160">
    <property type="entry name" value="C-JID"/>
    <property type="match status" value="1"/>
</dbReference>
<dbReference type="RefSeq" id="XP_060674372.1">
    <property type="nucleotide sequence ID" value="XM_060818389.1"/>
</dbReference>
<keyword evidence="3" id="KW-0611">Plant defense</keyword>
<proteinExistence type="predicted"/>
<evidence type="ECO:0000313" key="7">
    <source>
        <dbReference type="RefSeq" id="XP_060674372.1"/>
    </source>
</evidence>
<evidence type="ECO:0000259" key="5">
    <source>
        <dbReference type="Pfam" id="PF23286"/>
    </source>
</evidence>
<evidence type="ECO:0000256" key="3">
    <source>
        <dbReference type="ARBA" id="ARBA00022821"/>
    </source>
</evidence>
<dbReference type="PANTHER" id="PTHR47186">
    <property type="entry name" value="LEUCINE-RICH REPEAT-CONTAINING PROTEIN 57"/>
    <property type="match status" value="1"/>
</dbReference>
<keyword evidence="6" id="KW-1185">Reference proteome</keyword>
<evidence type="ECO:0000256" key="1">
    <source>
        <dbReference type="ARBA" id="ARBA00022614"/>
    </source>
</evidence>
<dbReference type="SUPFAM" id="SSF52058">
    <property type="entry name" value="L domain-like"/>
    <property type="match status" value="1"/>
</dbReference>
<dbReference type="PANTHER" id="PTHR47186:SF3">
    <property type="entry name" value="OS09G0267800 PROTEIN"/>
    <property type="match status" value="1"/>
</dbReference>
<dbReference type="GeneID" id="132804265"/>
<evidence type="ECO:0000256" key="2">
    <source>
        <dbReference type="ARBA" id="ARBA00022737"/>
    </source>
</evidence>
<gene>
    <name evidence="7" type="primary">LOC132804265</name>
</gene>
<dbReference type="InterPro" id="IPR032675">
    <property type="entry name" value="LRR_dom_sf"/>
</dbReference>
<reference evidence="7" key="1">
    <citation type="submission" date="2025-08" db="UniProtKB">
        <authorList>
            <consortium name="RefSeq"/>
        </authorList>
    </citation>
    <scope>IDENTIFICATION</scope>
    <source>
        <tissue evidence="7">Seedling</tissue>
    </source>
</reference>
<dbReference type="Proteomes" id="UP001652623">
    <property type="component" value="Chromosome 6"/>
</dbReference>
<feature type="domain" description="Disease resistance protein RPS4B/Roq1-like leucine-rich repeats" evidence="5">
    <location>
        <begin position="4"/>
        <end position="78"/>
    </location>
</feature>
<feature type="domain" description="C-JID" evidence="4">
    <location>
        <begin position="196"/>
        <end position="237"/>
    </location>
</feature>
<dbReference type="InterPro" id="IPR058546">
    <property type="entry name" value="RPS4B/Roq1-like_LRR"/>
</dbReference>
<name>A0ABM4ACC1_ZIZJJ</name>
<evidence type="ECO:0000259" key="4">
    <source>
        <dbReference type="Pfam" id="PF20160"/>
    </source>
</evidence>
<dbReference type="Gene3D" id="3.80.10.10">
    <property type="entry name" value="Ribonuclease Inhibitor"/>
    <property type="match status" value="1"/>
</dbReference>
<protein>
    <submittedName>
        <fullName evidence="7">Disease resistance-like protein DSC1</fullName>
    </submittedName>
</protein>
<sequence length="240" mass="27518">MSGCEKLKMFPEISEPMEHLTSLNLDQSGIKELPESIENLVFLKELSMHGCKDLEFLPNRLSKLTNLETIRLNHCSKFLKLPSLPPSLLYLSLDYCEKLKSLPELPSLCLDLYARGCTSLEKILKWRAPLLDDLDIDITGNRGDSVQTFDFYGCEKLEQNTCNTMLDNRAVIQILSRLKFVKAGNDNINVPVLRYPGYEIPKWFSYQTCGTSINNIMLPPYWNNDDFLALAFCIVLRRNN</sequence>
<accession>A0ABM4ACC1</accession>
<evidence type="ECO:0000313" key="6">
    <source>
        <dbReference type="Proteomes" id="UP001652623"/>
    </source>
</evidence>
<dbReference type="Pfam" id="PF23286">
    <property type="entry name" value="LRR_13"/>
    <property type="match status" value="1"/>
</dbReference>
<keyword evidence="1" id="KW-0433">Leucine-rich repeat</keyword>
<dbReference type="InterPro" id="IPR045344">
    <property type="entry name" value="C-JID"/>
</dbReference>